<dbReference type="GO" id="GO:0005737">
    <property type="term" value="C:cytoplasm"/>
    <property type="evidence" value="ECO:0007669"/>
    <property type="project" value="TreeGrafter"/>
</dbReference>
<name>B0CU19_LACBS</name>
<dbReference type="PANTHER" id="PTHR45982:SF3">
    <property type="entry name" value="F-BOX PROTEIN POF9"/>
    <property type="match status" value="1"/>
</dbReference>
<dbReference type="SUPFAM" id="SSF50985">
    <property type="entry name" value="RCC1/BLIP-II"/>
    <property type="match status" value="2"/>
</dbReference>
<dbReference type="HOGENOM" id="CLU_017519_1_0_1"/>
<dbReference type="InParanoid" id="B0CU19"/>
<evidence type="ECO:0000313" key="4">
    <source>
        <dbReference type="EMBL" id="EDR14016.1"/>
    </source>
</evidence>
<evidence type="ECO:0000259" key="3">
    <source>
        <dbReference type="Pfam" id="PF12937"/>
    </source>
</evidence>
<sequence length="594" mass="65011">MPTFSDMPVELLLDNLFPFIPTPDLLNLCCTSKLFALLCSDDTLWRRKLRTDFNFCGETTARTSGWKYIYRGLSQPKAFVWGEKANGRLGLSRFPKTNSPGVPFPTQLRIPGVRLVNLVAGGMSFHALDSEGNIHVWGTLDGTTMGLGSDGYSEPGKPANTPLLLDMPTASRSISCGRLHSSCLDHKNKIWTFVNWGRPFQLVSQLLEDPDAIPLQIECGWTFSSLLTKAGDVFVWWPFSGRMHEIISQKNLEMDQDGYKKVVAREGVIPCVTWSLELDPVRLPPIPPLPELNHTGDEKTQITQLIQIAAFESHIIGLTNRGHVLKFGSTENETTAVRGRWEYLPQFSEVDLVKEHPTFSGDNGDRLTPPETMQITHISANFQHFIAYSTGASSIVLMGDTDTTPNTVPKIIPALQNKAVISVVIGDYHNAALTAGGKLLTWGAYSAGALGLGDPAELEPGTPGAYAIARGGDQRRRREPPAVQVPTEVRFDHGSKKPKDRFCFAATAAGWHTGALVIDLDPDDEKDEIELEDDEPELEMRDGPNQWESPPIIPFGGVFRVGHAGRGHLGPGLRGSVFPSLGRGSGGNATAEEN</sequence>
<dbReference type="GeneID" id="6070232"/>
<organism evidence="5">
    <name type="scientific">Laccaria bicolor (strain S238N-H82 / ATCC MYA-4686)</name>
    <name type="common">Bicoloured deceiver</name>
    <name type="synonym">Laccaria laccata var. bicolor</name>
    <dbReference type="NCBI Taxonomy" id="486041"/>
    <lineage>
        <taxon>Eukaryota</taxon>
        <taxon>Fungi</taxon>
        <taxon>Dikarya</taxon>
        <taxon>Basidiomycota</taxon>
        <taxon>Agaricomycotina</taxon>
        <taxon>Agaricomycetes</taxon>
        <taxon>Agaricomycetidae</taxon>
        <taxon>Agaricales</taxon>
        <taxon>Agaricineae</taxon>
        <taxon>Hydnangiaceae</taxon>
        <taxon>Laccaria</taxon>
    </lineage>
</organism>
<dbReference type="Gene3D" id="1.20.1280.50">
    <property type="match status" value="1"/>
</dbReference>
<feature type="region of interest" description="Disordered" evidence="2">
    <location>
        <begin position="569"/>
        <end position="594"/>
    </location>
</feature>
<dbReference type="PRINTS" id="PR00633">
    <property type="entry name" value="RCCNDNSATION"/>
</dbReference>
<dbReference type="STRING" id="486041.B0CU19"/>
<dbReference type="RefSeq" id="XP_001874575.1">
    <property type="nucleotide sequence ID" value="XM_001874540.1"/>
</dbReference>
<dbReference type="AlphaFoldDB" id="B0CU19"/>
<dbReference type="InterPro" id="IPR001810">
    <property type="entry name" value="F-box_dom"/>
</dbReference>
<dbReference type="KEGG" id="lbc:LACBIDRAFT_305363"/>
<dbReference type="Pfam" id="PF12937">
    <property type="entry name" value="F-box-like"/>
    <property type="match status" value="1"/>
</dbReference>
<dbReference type="InterPro" id="IPR000408">
    <property type="entry name" value="Reg_chr_condens"/>
</dbReference>
<dbReference type="InterPro" id="IPR051553">
    <property type="entry name" value="Ran_GTPase-activating"/>
</dbReference>
<feature type="domain" description="F-box" evidence="3">
    <location>
        <begin position="4"/>
        <end position="48"/>
    </location>
</feature>
<dbReference type="Gene3D" id="2.130.10.30">
    <property type="entry name" value="Regulator of chromosome condensation 1/beta-lactamase-inhibitor protein II"/>
    <property type="match status" value="2"/>
</dbReference>
<dbReference type="GO" id="GO:0005085">
    <property type="term" value="F:guanyl-nucleotide exchange factor activity"/>
    <property type="evidence" value="ECO:0007669"/>
    <property type="project" value="TreeGrafter"/>
</dbReference>
<evidence type="ECO:0000313" key="5">
    <source>
        <dbReference type="Proteomes" id="UP000001194"/>
    </source>
</evidence>
<dbReference type="PROSITE" id="PS50012">
    <property type="entry name" value="RCC1_3"/>
    <property type="match status" value="3"/>
</dbReference>
<reference evidence="4 5" key="1">
    <citation type="journal article" date="2008" name="Nature">
        <title>The genome of Laccaria bicolor provides insights into mycorrhizal symbiosis.</title>
        <authorList>
            <person name="Martin F."/>
            <person name="Aerts A."/>
            <person name="Ahren D."/>
            <person name="Brun A."/>
            <person name="Danchin E.G.J."/>
            <person name="Duchaussoy F."/>
            <person name="Gibon J."/>
            <person name="Kohler A."/>
            <person name="Lindquist E."/>
            <person name="Pereda V."/>
            <person name="Salamov A."/>
            <person name="Shapiro H.J."/>
            <person name="Wuyts J."/>
            <person name="Blaudez D."/>
            <person name="Buee M."/>
            <person name="Brokstein P."/>
            <person name="Canbaeck B."/>
            <person name="Cohen D."/>
            <person name="Courty P.E."/>
            <person name="Coutinho P.M."/>
            <person name="Delaruelle C."/>
            <person name="Detter J.C."/>
            <person name="Deveau A."/>
            <person name="DiFazio S."/>
            <person name="Duplessis S."/>
            <person name="Fraissinet-Tachet L."/>
            <person name="Lucic E."/>
            <person name="Frey-Klett P."/>
            <person name="Fourrey C."/>
            <person name="Feussner I."/>
            <person name="Gay G."/>
            <person name="Grimwood J."/>
            <person name="Hoegger P.J."/>
            <person name="Jain P."/>
            <person name="Kilaru S."/>
            <person name="Labbe J."/>
            <person name="Lin Y.C."/>
            <person name="Legue V."/>
            <person name="Le Tacon F."/>
            <person name="Marmeisse R."/>
            <person name="Melayah D."/>
            <person name="Montanini B."/>
            <person name="Muratet M."/>
            <person name="Nehls U."/>
            <person name="Niculita-Hirzel H."/>
            <person name="Oudot-Le Secq M.P."/>
            <person name="Peter M."/>
            <person name="Quesneville H."/>
            <person name="Rajashekar B."/>
            <person name="Reich M."/>
            <person name="Rouhier N."/>
            <person name="Schmutz J."/>
            <person name="Yin T."/>
            <person name="Chalot M."/>
            <person name="Henrissat B."/>
            <person name="Kuees U."/>
            <person name="Lucas S."/>
            <person name="Van de Peer Y."/>
            <person name="Podila G.K."/>
            <person name="Polle A."/>
            <person name="Pukkila P.J."/>
            <person name="Richardson P.M."/>
            <person name="Rouze P."/>
            <person name="Sanders I.R."/>
            <person name="Stajich J.E."/>
            <person name="Tunlid A."/>
            <person name="Tuskan G."/>
            <person name="Grigoriev I.V."/>
        </authorList>
    </citation>
    <scope>NUCLEOTIDE SEQUENCE [LARGE SCALE GENOMIC DNA]</scope>
    <source>
        <strain evidence="5">S238N-H82 / ATCC MYA-4686</strain>
    </source>
</reference>
<dbReference type="Proteomes" id="UP000001194">
    <property type="component" value="Unassembled WGS sequence"/>
</dbReference>
<keyword evidence="5" id="KW-1185">Reference proteome</keyword>
<feature type="repeat" description="RCC1" evidence="1">
    <location>
        <begin position="76"/>
        <end position="131"/>
    </location>
</feature>
<dbReference type="Pfam" id="PF13540">
    <property type="entry name" value="RCC1_2"/>
    <property type="match status" value="1"/>
</dbReference>
<protein>
    <submittedName>
        <fullName evidence="4">Predicted protein</fullName>
    </submittedName>
</protein>
<feature type="repeat" description="RCC1" evidence="1">
    <location>
        <begin position="385"/>
        <end position="436"/>
    </location>
</feature>
<accession>B0CU19</accession>
<proteinExistence type="predicted"/>
<gene>
    <name evidence="4" type="ORF">LACBIDRAFT_305363</name>
</gene>
<evidence type="ECO:0000256" key="2">
    <source>
        <dbReference type="SAM" id="MobiDB-lite"/>
    </source>
</evidence>
<dbReference type="PANTHER" id="PTHR45982">
    <property type="entry name" value="REGULATOR OF CHROMOSOME CONDENSATION"/>
    <property type="match status" value="1"/>
</dbReference>
<dbReference type="InterPro" id="IPR009091">
    <property type="entry name" value="RCC1/BLIP-II"/>
</dbReference>
<dbReference type="OrthoDB" id="61110at2759"/>
<evidence type="ECO:0000256" key="1">
    <source>
        <dbReference type="PROSITE-ProRule" id="PRU00235"/>
    </source>
</evidence>
<dbReference type="EMBL" id="DS547092">
    <property type="protein sequence ID" value="EDR14016.1"/>
    <property type="molecule type" value="Genomic_DNA"/>
</dbReference>
<feature type="repeat" description="RCC1" evidence="1">
    <location>
        <begin position="132"/>
        <end position="187"/>
    </location>
</feature>